<evidence type="ECO:0000313" key="2">
    <source>
        <dbReference type="Proteomes" id="UP001055156"/>
    </source>
</evidence>
<comment type="caution">
    <text evidence="1">The sequence shown here is derived from an EMBL/GenBank/DDBJ whole genome shotgun (WGS) entry which is preliminary data.</text>
</comment>
<keyword evidence="2" id="KW-1185">Reference proteome</keyword>
<reference evidence="1" key="2">
    <citation type="submission" date="2021-08" db="EMBL/GenBank/DDBJ databases">
        <authorList>
            <person name="Tani A."/>
            <person name="Ola A."/>
            <person name="Ogura Y."/>
            <person name="Katsura K."/>
            <person name="Hayashi T."/>
        </authorList>
    </citation>
    <scope>NUCLEOTIDE SEQUENCE</scope>
    <source>
        <strain evidence="1">NBRC 15689</strain>
    </source>
</reference>
<sequence length="62" mass="6805">MRSLIVLIVILAAGFVLTAMFIAPNQPELRSWYQTNACPHLDKISPKICEPIRKGGSPAEPT</sequence>
<proteinExistence type="predicted"/>
<accession>A0ABQ4T9H5</accession>
<protein>
    <submittedName>
        <fullName evidence="1">Uncharacterized protein</fullName>
    </submittedName>
</protein>
<reference evidence="1" key="1">
    <citation type="journal article" date="2021" name="Front. Microbiol.">
        <title>Comprehensive Comparative Genomics and Phenotyping of Methylobacterium Species.</title>
        <authorList>
            <person name="Alessa O."/>
            <person name="Ogura Y."/>
            <person name="Fujitani Y."/>
            <person name="Takami H."/>
            <person name="Hayashi T."/>
            <person name="Sahin N."/>
            <person name="Tani A."/>
        </authorList>
    </citation>
    <scope>NUCLEOTIDE SEQUENCE</scope>
    <source>
        <strain evidence="1">NBRC 15689</strain>
    </source>
</reference>
<dbReference type="RefSeq" id="WP_238312242.1">
    <property type="nucleotide sequence ID" value="NZ_BPQV01000009.1"/>
</dbReference>
<name>A0ABQ4T9H5_METOR</name>
<organism evidence="1 2">
    <name type="scientific">Methylobacterium organophilum</name>
    <dbReference type="NCBI Taxonomy" id="410"/>
    <lineage>
        <taxon>Bacteria</taxon>
        <taxon>Pseudomonadati</taxon>
        <taxon>Pseudomonadota</taxon>
        <taxon>Alphaproteobacteria</taxon>
        <taxon>Hyphomicrobiales</taxon>
        <taxon>Methylobacteriaceae</taxon>
        <taxon>Methylobacterium</taxon>
    </lineage>
</organism>
<gene>
    <name evidence="1" type="ORF">LKMONMHP_3191</name>
</gene>
<dbReference type="Proteomes" id="UP001055156">
    <property type="component" value="Unassembled WGS sequence"/>
</dbReference>
<dbReference type="EMBL" id="BPQV01000009">
    <property type="protein sequence ID" value="GJE28321.1"/>
    <property type="molecule type" value="Genomic_DNA"/>
</dbReference>
<evidence type="ECO:0000313" key="1">
    <source>
        <dbReference type="EMBL" id="GJE28321.1"/>
    </source>
</evidence>